<gene>
    <name evidence="2" type="ORF">MGAL_10B055554</name>
</gene>
<feature type="compositionally biased region" description="Low complexity" evidence="1">
    <location>
        <begin position="115"/>
        <end position="129"/>
    </location>
</feature>
<dbReference type="AlphaFoldDB" id="A0A8B6GUA0"/>
<dbReference type="Gene3D" id="3.30.70.2330">
    <property type="match status" value="1"/>
</dbReference>
<evidence type="ECO:0000313" key="2">
    <source>
        <dbReference type="EMBL" id="VDI69129.1"/>
    </source>
</evidence>
<protein>
    <submittedName>
        <fullName evidence="2">Uncharacterized protein</fullName>
    </submittedName>
</protein>
<evidence type="ECO:0000256" key="1">
    <source>
        <dbReference type="SAM" id="MobiDB-lite"/>
    </source>
</evidence>
<dbReference type="Proteomes" id="UP000596742">
    <property type="component" value="Unassembled WGS sequence"/>
</dbReference>
<organism evidence="2 3">
    <name type="scientific">Mytilus galloprovincialis</name>
    <name type="common">Mediterranean mussel</name>
    <dbReference type="NCBI Taxonomy" id="29158"/>
    <lineage>
        <taxon>Eukaryota</taxon>
        <taxon>Metazoa</taxon>
        <taxon>Spiralia</taxon>
        <taxon>Lophotrochozoa</taxon>
        <taxon>Mollusca</taxon>
        <taxon>Bivalvia</taxon>
        <taxon>Autobranchia</taxon>
        <taxon>Pteriomorphia</taxon>
        <taxon>Mytilida</taxon>
        <taxon>Mytiloidea</taxon>
        <taxon>Mytilidae</taxon>
        <taxon>Mytilinae</taxon>
        <taxon>Mytilus</taxon>
    </lineage>
</organism>
<accession>A0A8B6GUA0</accession>
<sequence length="151" mass="16720">MLLCIQKYQKLCNRRLRCEQEKANPNDKFAVKLVFVIGNEEKCVGHVPIEQSKIFNFFLKRGGKAITSDSDDGLDINELQHNAKKAATENILSMRNCNASTKTESDKIENNIQRTNLPSNTMSNSTNSASKLTPQLINATSGPCTQAQTSA</sequence>
<dbReference type="EMBL" id="UYJE01009002">
    <property type="protein sequence ID" value="VDI69129.1"/>
    <property type="molecule type" value="Genomic_DNA"/>
</dbReference>
<evidence type="ECO:0000313" key="3">
    <source>
        <dbReference type="Proteomes" id="UP000596742"/>
    </source>
</evidence>
<feature type="region of interest" description="Disordered" evidence="1">
    <location>
        <begin position="99"/>
        <end position="129"/>
    </location>
</feature>
<reference evidence="2" key="1">
    <citation type="submission" date="2018-11" db="EMBL/GenBank/DDBJ databases">
        <authorList>
            <person name="Alioto T."/>
            <person name="Alioto T."/>
        </authorList>
    </citation>
    <scope>NUCLEOTIDE SEQUENCE</scope>
</reference>
<dbReference type="OrthoDB" id="10463138at2759"/>
<proteinExistence type="predicted"/>
<comment type="caution">
    <text evidence="2">The sequence shown here is derived from an EMBL/GenBank/DDBJ whole genome shotgun (WGS) entry which is preliminary data.</text>
</comment>
<name>A0A8B6GUA0_MYTGA</name>
<keyword evidence="3" id="KW-1185">Reference proteome</keyword>